<evidence type="ECO:0000313" key="13">
    <source>
        <dbReference type="EMBL" id="AWR99935.1"/>
    </source>
</evidence>
<comment type="subunit">
    <text evidence="11">Homohexamer.</text>
</comment>
<dbReference type="PANTHER" id="PTHR42833">
    <property type="entry name" value="URIDYLATE KINASE"/>
    <property type="match status" value="1"/>
</dbReference>
<dbReference type="GO" id="GO:0044210">
    <property type="term" value="P:'de novo' CTP biosynthetic process"/>
    <property type="evidence" value="ECO:0007669"/>
    <property type="project" value="UniProtKB-UniRule"/>
</dbReference>
<evidence type="ECO:0000256" key="3">
    <source>
        <dbReference type="ARBA" id="ARBA00007614"/>
    </source>
</evidence>
<comment type="similarity">
    <text evidence="3 11">Belongs to the UMP kinase family.</text>
</comment>
<dbReference type="NCBIfam" id="TIGR02076">
    <property type="entry name" value="pyrH_arch"/>
    <property type="match status" value="1"/>
</dbReference>
<dbReference type="KEGG" id="mhk:DFR87_09845"/>
<keyword evidence="8 11" id="KW-0067">ATP-binding</keyword>
<keyword evidence="9 11" id="KW-0665">Pyrimidine biosynthesis</keyword>
<dbReference type="EMBL" id="CP029287">
    <property type="protein sequence ID" value="AWR99935.1"/>
    <property type="molecule type" value="Genomic_DNA"/>
</dbReference>
<comment type="function">
    <text evidence="11">Catalyzes the reversible phosphorylation of UMP to UDP.</text>
</comment>
<name>A0A2U9IVA9_9CREN</name>
<feature type="binding site" evidence="11">
    <location>
        <position position="41"/>
    </location>
    <ligand>
        <name>UMP</name>
        <dbReference type="ChEBI" id="CHEBI:57865"/>
    </ligand>
</feature>
<evidence type="ECO:0000256" key="4">
    <source>
        <dbReference type="ARBA" id="ARBA00022490"/>
    </source>
</evidence>
<dbReference type="GeneID" id="36835645"/>
<dbReference type="PIRSF" id="PIRSF005650">
    <property type="entry name" value="Uridylate_kin"/>
    <property type="match status" value="1"/>
</dbReference>
<dbReference type="STRING" id="1293036.GCA_001315825_00663"/>
<dbReference type="Proteomes" id="UP000247586">
    <property type="component" value="Chromosome"/>
</dbReference>
<protein>
    <recommendedName>
        <fullName evidence="11">Uridylate kinase</fullName>
        <shortName evidence="11">UK</shortName>
        <ecNumber evidence="11">2.7.4.22</ecNumber>
    </recommendedName>
    <alternativeName>
        <fullName evidence="11">Uridine monophosphate kinase</fullName>
        <shortName evidence="11">UMP kinase</shortName>
        <shortName evidence="11">UMPK</shortName>
    </alternativeName>
</protein>
<feature type="binding site" evidence="11">
    <location>
        <position position="46"/>
    </location>
    <ligand>
        <name>ATP</name>
        <dbReference type="ChEBI" id="CHEBI:30616"/>
    </ligand>
</feature>
<comment type="caution">
    <text evidence="11">Lacks conserved residue(s) required for the propagation of feature annotation.</text>
</comment>
<keyword evidence="5 11" id="KW-0808">Transferase</keyword>
<comment type="pathway">
    <text evidence="2 11">Pyrimidine metabolism; CTP biosynthesis via de novo pathway; UDP from UMP (UMPK route): step 1/1.</text>
</comment>
<dbReference type="InterPro" id="IPR011818">
    <property type="entry name" value="Uridylate_kinase_arch/spir"/>
</dbReference>
<feature type="binding site" evidence="11">
    <location>
        <begin position="111"/>
        <end position="117"/>
    </location>
    <ligand>
        <name>UMP</name>
        <dbReference type="ChEBI" id="CHEBI:57865"/>
    </ligand>
</feature>
<dbReference type="PANTHER" id="PTHR42833:SF4">
    <property type="entry name" value="URIDYLATE KINASE PUMPKIN, CHLOROPLASTIC"/>
    <property type="match status" value="1"/>
</dbReference>
<feature type="binding site" evidence="11">
    <location>
        <begin position="6"/>
        <end position="10"/>
    </location>
    <ligand>
        <name>ATP</name>
        <dbReference type="ChEBI" id="CHEBI:30616"/>
    </ligand>
</feature>
<feature type="binding site" evidence="11">
    <location>
        <position position="63"/>
    </location>
    <ligand>
        <name>UMP</name>
        <dbReference type="ChEBI" id="CHEBI:57865"/>
    </ligand>
</feature>
<accession>A0A2U9IVA9</accession>
<evidence type="ECO:0000259" key="12">
    <source>
        <dbReference type="Pfam" id="PF00696"/>
    </source>
</evidence>
<dbReference type="RefSeq" id="WP_110369446.1">
    <property type="nucleotide sequence ID" value="NZ_CP029287.2"/>
</dbReference>
<dbReference type="GO" id="GO:0005524">
    <property type="term" value="F:ATP binding"/>
    <property type="evidence" value="ECO:0007669"/>
    <property type="project" value="UniProtKB-KW"/>
</dbReference>
<feature type="binding site" evidence="11">
    <location>
        <position position="42"/>
    </location>
    <ligand>
        <name>ATP</name>
        <dbReference type="ChEBI" id="CHEBI:30616"/>
    </ligand>
</feature>
<evidence type="ECO:0000256" key="11">
    <source>
        <dbReference type="HAMAP-Rule" id="MF_01220"/>
    </source>
</evidence>
<comment type="catalytic activity">
    <reaction evidence="10 11">
        <text>UMP + ATP = UDP + ADP</text>
        <dbReference type="Rhea" id="RHEA:24400"/>
        <dbReference type="ChEBI" id="CHEBI:30616"/>
        <dbReference type="ChEBI" id="CHEBI:57865"/>
        <dbReference type="ChEBI" id="CHEBI:58223"/>
        <dbReference type="ChEBI" id="CHEBI:456216"/>
        <dbReference type="EC" id="2.7.4.22"/>
    </reaction>
</comment>
<dbReference type="InterPro" id="IPR036393">
    <property type="entry name" value="AceGlu_kinase-like_sf"/>
</dbReference>
<gene>
    <name evidence="11" type="primary">pyrH</name>
    <name evidence="13" type="ORF">DFR87_09845</name>
</gene>
<evidence type="ECO:0000256" key="6">
    <source>
        <dbReference type="ARBA" id="ARBA00022741"/>
    </source>
</evidence>
<dbReference type="GO" id="GO:0005737">
    <property type="term" value="C:cytoplasm"/>
    <property type="evidence" value="ECO:0007669"/>
    <property type="project" value="UniProtKB-SubCell"/>
</dbReference>
<dbReference type="SUPFAM" id="SSF53633">
    <property type="entry name" value="Carbamate kinase-like"/>
    <property type="match status" value="1"/>
</dbReference>
<proteinExistence type="inferred from homology"/>
<evidence type="ECO:0000256" key="10">
    <source>
        <dbReference type="ARBA" id="ARBA00047767"/>
    </source>
</evidence>
<dbReference type="UniPathway" id="UPA00159">
    <property type="reaction ID" value="UER00275"/>
</dbReference>
<evidence type="ECO:0000256" key="5">
    <source>
        <dbReference type="ARBA" id="ARBA00022679"/>
    </source>
</evidence>
<keyword evidence="7 11" id="KW-0418">Kinase</keyword>
<feature type="binding site" evidence="11">
    <location>
        <position position="137"/>
    </location>
    <ligand>
        <name>ATP</name>
        <dbReference type="ChEBI" id="CHEBI:30616"/>
    </ligand>
</feature>
<comment type="subcellular location">
    <subcellularLocation>
        <location evidence="1 11">Cytoplasm</location>
    </subcellularLocation>
</comment>
<dbReference type="GO" id="GO:0033862">
    <property type="term" value="F:UMP kinase activity"/>
    <property type="evidence" value="ECO:0007669"/>
    <property type="project" value="UniProtKB-EC"/>
</dbReference>
<feature type="binding site" evidence="11">
    <location>
        <position position="143"/>
    </location>
    <ligand>
        <name>ATP</name>
        <dbReference type="ChEBI" id="CHEBI:30616"/>
    </ligand>
</feature>
<keyword evidence="4 11" id="KW-0963">Cytoplasm</keyword>
<keyword evidence="6 11" id="KW-0547">Nucleotide-binding</keyword>
<evidence type="ECO:0000256" key="1">
    <source>
        <dbReference type="ARBA" id="ARBA00004496"/>
    </source>
</evidence>
<evidence type="ECO:0000256" key="7">
    <source>
        <dbReference type="ARBA" id="ARBA00022777"/>
    </source>
</evidence>
<feature type="domain" description="Aspartate/glutamate/uridylate kinase" evidence="12">
    <location>
        <begin position="1"/>
        <end position="201"/>
    </location>
</feature>
<dbReference type="InterPro" id="IPR001048">
    <property type="entry name" value="Asp/Glu/Uridylate_kinase"/>
</dbReference>
<reference evidence="14" key="2">
    <citation type="submission" date="2020-03" db="EMBL/GenBank/DDBJ databases">
        <title>Complete Genome Sequences of Extremely Thermoacidophilic, Metal-Mobilizing Type-Strain Members of the Archaeal Family Sulfolobaceae: Acidianus brierleyi DSM-1651T, Acidianus sulfidivorans DSM-18786T, Metallosphaera hakonensis DSM-7519T, and Metallosphaera prunae DSM-10039T.</title>
        <authorList>
            <person name="Counts J.A."/>
            <person name="Kelly R.M."/>
        </authorList>
    </citation>
    <scope>NUCLEOTIDE SEQUENCE [LARGE SCALE GENOMIC DNA]</scope>
    <source>
        <strain evidence="14">HO1-1</strain>
    </source>
</reference>
<dbReference type="InterPro" id="IPR011817">
    <property type="entry name" value="Uridylate_kinase"/>
</dbReference>
<dbReference type="OrthoDB" id="372251at2157"/>
<dbReference type="Gene3D" id="3.40.1160.10">
    <property type="entry name" value="Acetylglutamate kinase-like"/>
    <property type="match status" value="1"/>
</dbReference>
<evidence type="ECO:0000256" key="2">
    <source>
        <dbReference type="ARBA" id="ARBA00004791"/>
    </source>
</evidence>
<dbReference type="HAMAP" id="MF_01220_A">
    <property type="entry name" value="PyrH_A"/>
    <property type="match status" value="1"/>
</dbReference>
<evidence type="ECO:0000256" key="9">
    <source>
        <dbReference type="ARBA" id="ARBA00022975"/>
    </source>
</evidence>
<organism evidence="13 14">
    <name type="scientific">Metallosphaera hakonensis JCM 8857 = DSM 7519</name>
    <dbReference type="NCBI Taxonomy" id="1293036"/>
    <lineage>
        <taxon>Archaea</taxon>
        <taxon>Thermoproteota</taxon>
        <taxon>Thermoprotei</taxon>
        <taxon>Sulfolobales</taxon>
        <taxon>Sulfolobaceae</taxon>
        <taxon>Metallosphaera</taxon>
    </lineage>
</organism>
<dbReference type="GO" id="GO:0006225">
    <property type="term" value="P:UDP biosynthetic process"/>
    <property type="evidence" value="ECO:0007669"/>
    <property type="project" value="TreeGrafter"/>
</dbReference>
<sequence length="224" mass="24218">MKLVIKVTGKFFDDLGDKAPLSASIKSLVEEGHRVALVTGGGSTARKYIGLGRSLQLNEASLDLLGIWVARLNAFLMAMSMPDLAYAKVPENLEQFLEYWGHGKVVVVGGFQPGQSTAAVSALVAEAISADYLIMVTTVEGVFDSDPKKNPNAKFLPRVTTAQLKTILESSQSVKAGTYELLDPMAMKIVERSKIRVIVTNVDRIGKITRILKGEEIASIVEPV</sequence>
<evidence type="ECO:0000256" key="8">
    <source>
        <dbReference type="ARBA" id="ARBA00022840"/>
    </source>
</evidence>
<evidence type="ECO:0000313" key="14">
    <source>
        <dbReference type="Proteomes" id="UP000247586"/>
    </source>
</evidence>
<dbReference type="EC" id="2.7.4.22" evidence="11"/>
<comment type="activity regulation">
    <text evidence="11">Inhibited by UTP.</text>
</comment>
<keyword evidence="14" id="KW-1185">Reference proteome</keyword>
<reference evidence="14" key="3">
    <citation type="submission" date="2020-03" db="EMBL/GenBank/DDBJ databases">
        <title>Sequencing and Assembly of Multiple Reported Metal-Biooxidizing Members of the Extremely Thermoacidophilic Archaeal Family Sulfolobaceae.</title>
        <authorList>
            <person name="Counts J.A."/>
            <person name="Kelly R.M."/>
        </authorList>
    </citation>
    <scope>NUCLEOTIDE SEQUENCE [LARGE SCALE GENOMIC DNA]</scope>
    <source>
        <strain evidence="14">HO1-1</strain>
    </source>
</reference>
<reference evidence="13 14" key="1">
    <citation type="submission" date="2018-05" db="EMBL/GenBank/DDBJ databases">
        <title>Complete Genome Sequences of Extremely Thermoacidophilic, Metal-Mobilizing Type-Strain Members of the Archaeal Family Sulfolobaceae: Acidianus brierleyi DSM-1651T, Acidianus sulfidivorans DSM-18786T, Metallosphaera hakonensis DSM-7519T, and Metallosphaera prunae DSM-10039T.</title>
        <authorList>
            <person name="Counts J.A."/>
            <person name="Kelly R.M."/>
        </authorList>
    </citation>
    <scope>NUCLEOTIDE SEQUENCE [LARGE SCALE GENOMIC DNA]</scope>
    <source>
        <strain evidence="13 14">HO1-1</strain>
    </source>
</reference>
<feature type="binding site" evidence="11">
    <location>
        <position position="146"/>
    </location>
    <ligand>
        <name>ATP</name>
        <dbReference type="ChEBI" id="CHEBI:30616"/>
    </ligand>
</feature>
<dbReference type="Pfam" id="PF00696">
    <property type="entry name" value="AA_kinase"/>
    <property type="match status" value="1"/>
</dbReference>
<dbReference type="AlphaFoldDB" id="A0A2U9IVA9"/>